<keyword evidence="12" id="KW-0624">Polysaccharide degradation</keyword>
<dbReference type="Gene3D" id="2.60.120.200">
    <property type="match status" value="1"/>
</dbReference>
<organism evidence="14 15">
    <name type="scientific">Cucurbitaria berberidis CBS 394.84</name>
    <dbReference type="NCBI Taxonomy" id="1168544"/>
    <lineage>
        <taxon>Eukaryota</taxon>
        <taxon>Fungi</taxon>
        <taxon>Dikarya</taxon>
        <taxon>Ascomycota</taxon>
        <taxon>Pezizomycotina</taxon>
        <taxon>Dothideomycetes</taxon>
        <taxon>Pleosporomycetidae</taxon>
        <taxon>Pleosporales</taxon>
        <taxon>Pleosporineae</taxon>
        <taxon>Cucurbitariaceae</taxon>
        <taxon>Cucurbitaria</taxon>
    </lineage>
</organism>
<comment type="caution">
    <text evidence="14">The sequence shown here is derived from an EMBL/GenBank/DDBJ whole genome shotgun (WGS) entry which is preliminary data.</text>
</comment>
<keyword evidence="10" id="KW-0119">Carbohydrate metabolism</keyword>
<dbReference type="GeneID" id="63847872"/>
<name>A0A9P4GR97_9PLEO</name>
<evidence type="ECO:0000256" key="10">
    <source>
        <dbReference type="ARBA" id="ARBA00023277"/>
    </source>
</evidence>
<evidence type="ECO:0000256" key="12">
    <source>
        <dbReference type="ARBA" id="ARBA00023326"/>
    </source>
</evidence>
<comment type="catalytic activity">
    <reaction evidence="1">
        <text>Endohydrolysis of (1-&gt;3)- or (1-&gt;4)-linkages in beta-D-glucans when the glucose residue whose reducing group is involved in the linkage to be hydrolyzed is itself substituted at C-3.</text>
        <dbReference type="EC" id="3.2.1.6"/>
    </reaction>
</comment>
<keyword evidence="9" id="KW-0325">Glycoprotein</keyword>
<dbReference type="PANTHER" id="PTHR10963:SF58">
    <property type="entry name" value="ENDO-1,3(4)-BETA-GLUCANASE XGEA"/>
    <property type="match status" value="1"/>
</dbReference>
<accession>A0A9P4GR97</accession>
<comment type="similarity">
    <text evidence="3">Belongs to the glycosyl hydrolase 16 family.</text>
</comment>
<dbReference type="RefSeq" id="XP_040792479.1">
    <property type="nucleotide sequence ID" value="XM_040930620.1"/>
</dbReference>
<evidence type="ECO:0000313" key="15">
    <source>
        <dbReference type="Proteomes" id="UP000800039"/>
    </source>
</evidence>
<evidence type="ECO:0000256" key="6">
    <source>
        <dbReference type="ARBA" id="ARBA00022801"/>
    </source>
</evidence>
<keyword evidence="7" id="KW-0136">Cellulose degradation</keyword>
<evidence type="ECO:0000313" key="14">
    <source>
        <dbReference type="EMBL" id="KAF1849916.1"/>
    </source>
</evidence>
<sequence length="310" mass="33726">MFLALSSIVPSVVASYALLHNFTGTSFLSGFNFFSGSDPTHGFVRYQSEADARSQDLVAVSDNSIYIGVDYKNKAPNGRASVRIESKELYKKGLFVLDLAHMPSSTCGTWPSFWTWGSEGRWPDLGEIDIIEGIHTNTINAFSVHTAEGCSIDGKGMFCALGTLKTLNCYIGAPGQLSNAGCGTEASSPSSFGSPFNAAGGGVYAMEWTSQFIKMWFFPRNAIPTDLDGSGTVDPAGWGTPQANFQGACDFDKMFGEQRIVLDTTFCGDWAGAVWDSCKKVGSDCNTYVANNPEVFKESYWRVNYLRIFE</sequence>
<dbReference type="SUPFAM" id="SSF49899">
    <property type="entry name" value="Concanavalin A-like lectins/glucanases"/>
    <property type="match status" value="1"/>
</dbReference>
<gene>
    <name evidence="14" type="ORF">K460DRAFT_326254</name>
</gene>
<feature type="domain" description="GH16" evidence="13">
    <location>
        <begin position="20"/>
        <end position="279"/>
    </location>
</feature>
<keyword evidence="5" id="KW-0732">Signal</keyword>
<reference evidence="14" key="1">
    <citation type="submission" date="2020-01" db="EMBL/GenBank/DDBJ databases">
        <authorList>
            <consortium name="DOE Joint Genome Institute"/>
            <person name="Haridas S."/>
            <person name="Albert R."/>
            <person name="Binder M."/>
            <person name="Bloem J."/>
            <person name="Labutti K."/>
            <person name="Salamov A."/>
            <person name="Andreopoulos B."/>
            <person name="Baker S.E."/>
            <person name="Barry K."/>
            <person name="Bills G."/>
            <person name="Bluhm B.H."/>
            <person name="Cannon C."/>
            <person name="Castanera R."/>
            <person name="Culley D.E."/>
            <person name="Daum C."/>
            <person name="Ezra D."/>
            <person name="Gonzalez J.B."/>
            <person name="Henrissat B."/>
            <person name="Kuo A."/>
            <person name="Liang C."/>
            <person name="Lipzen A."/>
            <person name="Lutzoni F."/>
            <person name="Magnuson J."/>
            <person name="Mondo S."/>
            <person name="Nolan M."/>
            <person name="Ohm R."/>
            <person name="Pangilinan J."/>
            <person name="Park H.-J."/>
            <person name="Ramirez L."/>
            <person name="Alfaro M."/>
            <person name="Sun H."/>
            <person name="Tritt A."/>
            <person name="Yoshinaga Y."/>
            <person name="Zwiers L.-H."/>
            <person name="Turgeon B.G."/>
            <person name="Goodwin S.B."/>
            <person name="Spatafora J.W."/>
            <person name="Crous P.W."/>
            <person name="Grigoriev I.V."/>
        </authorList>
    </citation>
    <scope>NUCLEOTIDE SEQUENCE</scope>
    <source>
        <strain evidence="14">CBS 394.84</strain>
    </source>
</reference>
<evidence type="ECO:0000256" key="5">
    <source>
        <dbReference type="ARBA" id="ARBA00022729"/>
    </source>
</evidence>
<dbReference type="InterPro" id="IPR050546">
    <property type="entry name" value="Glycosyl_Hydrlase_16"/>
</dbReference>
<dbReference type="OrthoDB" id="192832at2759"/>
<keyword evidence="15" id="KW-1185">Reference proteome</keyword>
<comment type="subcellular location">
    <subcellularLocation>
        <location evidence="2">Membrane</location>
    </subcellularLocation>
</comment>
<evidence type="ECO:0000256" key="8">
    <source>
        <dbReference type="ARBA" id="ARBA00023136"/>
    </source>
</evidence>
<dbReference type="GO" id="GO:0016020">
    <property type="term" value="C:membrane"/>
    <property type="evidence" value="ECO:0007669"/>
    <property type="project" value="UniProtKB-SubCell"/>
</dbReference>
<evidence type="ECO:0000256" key="4">
    <source>
        <dbReference type="ARBA" id="ARBA00012599"/>
    </source>
</evidence>
<dbReference type="PROSITE" id="PS51762">
    <property type="entry name" value="GH16_2"/>
    <property type="match status" value="1"/>
</dbReference>
<evidence type="ECO:0000256" key="3">
    <source>
        <dbReference type="ARBA" id="ARBA00006865"/>
    </source>
</evidence>
<evidence type="ECO:0000256" key="11">
    <source>
        <dbReference type="ARBA" id="ARBA00023295"/>
    </source>
</evidence>
<protein>
    <recommendedName>
        <fullName evidence="4">endo-1,3(4)-beta-glucanase</fullName>
        <ecNumber evidence="4">3.2.1.6</ecNumber>
    </recommendedName>
</protein>
<evidence type="ECO:0000256" key="7">
    <source>
        <dbReference type="ARBA" id="ARBA00023001"/>
    </source>
</evidence>
<dbReference type="InterPro" id="IPR000757">
    <property type="entry name" value="Beta-glucanase-like"/>
</dbReference>
<dbReference type="PANTHER" id="PTHR10963">
    <property type="entry name" value="GLYCOSYL HYDROLASE-RELATED"/>
    <property type="match status" value="1"/>
</dbReference>
<keyword evidence="6 14" id="KW-0378">Hydrolase</keyword>
<dbReference type="AlphaFoldDB" id="A0A9P4GR97"/>
<evidence type="ECO:0000256" key="1">
    <source>
        <dbReference type="ARBA" id="ARBA00000124"/>
    </source>
</evidence>
<evidence type="ECO:0000256" key="9">
    <source>
        <dbReference type="ARBA" id="ARBA00023180"/>
    </source>
</evidence>
<dbReference type="EMBL" id="ML976614">
    <property type="protein sequence ID" value="KAF1849916.1"/>
    <property type="molecule type" value="Genomic_DNA"/>
</dbReference>
<dbReference type="InterPro" id="IPR013320">
    <property type="entry name" value="ConA-like_dom_sf"/>
</dbReference>
<evidence type="ECO:0000259" key="13">
    <source>
        <dbReference type="PROSITE" id="PS51762"/>
    </source>
</evidence>
<dbReference type="Proteomes" id="UP000800039">
    <property type="component" value="Unassembled WGS sequence"/>
</dbReference>
<dbReference type="EC" id="3.2.1.6" evidence="4"/>
<keyword evidence="11" id="KW-0326">Glycosidase</keyword>
<dbReference type="GO" id="GO:0052861">
    <property type="term" value="F:endo-1,3(4)-beta-glucanase activity"/>
    <property type="evidence" value="ECO:0007669"/>
    <property type="project" value="UniProtKB-EC"/>
</dbReference>
<keyword evidence="8" id="KW-0472">Membrane</keyword>
<dbReference type="FunFam" id="2.60.120.200:FF:000114">
    <property type="entry name" value="Probable endo-1,3(4)-beta-glucanase NFIA_089530"/>
    <property type="match status" value="1"/>
</dbReference>
<evidence type="ECO:0000256" key="2">
    <source>
        <dbReference type="ARBA" id="ARBA00004370"/>
    </source>
</evidence>
<dbReference type="GO" id="GO:0030245">
    <property type="term" value="P:cellulose catabolic process"/>
    <property type="evidence" value="ECO:0007669"/>
    <property type="project" value="UniProtKB-KW"/>
</dbReference>
<dbReference type="CDD" id="cd02181">
    <property type="entry name" value="GH16_fungal_Lam16A_glucanase"/>
    <property type="match status" value="1"/>
</dbReference>
<dbReference type="Pfam" id="PF26113">
    <property type="entry name" value="GH16_XgeA"/>
    <property type="match status" value="1"/>
</dbReference>
<proteinExistence type="inferred from homology"/>